<keyword evidence="1" id="KW-0472">Membrane</keyword>
<dbReference type="EMBL" id="LVJZ01000003">
    <property type="protein sequence ID" value="ODB96576.1"/>
    <property type="molecule type" value="Genomic_DNA"/>
</dbReference>
<keyword evidence="4" id="KW-1185">Reference proteome</keyword>
<proteinExistence type="predicted"/>
<gene>
    <name evidence="3" type="ORF">A3196_07290</name>
</gene>
<keyword evidence="1" id="KW-0812">Transmembrane</keyword>
<evidence type="ECO:0000313" key="4">
    <source>
        <dbReference type="Proteomes" id="UP000094849"/>
    </source>
</evidence>
<keyword evidence="2" id="KW-0732">Signal</keyword>
<sequence>MKNLGLLVFSLLALFSSAAMAHHSPASMEHLVEHLLLMLAIGLPLFFGFKYLLKRKRHD</sequence>
<name>A0A1E2UPA9_9GAMM</name>
<dbReference type="AlphaFoldDB" id="A0A1E2UPA9"/>
<feature type="transmembrane region" description="Helical" evidence="1">
    <location>
        <begin position="31"/>
        <end position="53"/>
    </location>
</feature>
<protein>
    <submittedName>
        <fullName evidence="3">Uncharacterized protein</fullName>
    </submittedName>
</protein>
<evidence type="ECO:0000256" key="2">
    <source>
        <dbReference type="SAM" id="SignalP"/>
    </source>
</evidence>
<feature type="signal peptide" evidence="2">
    <location>
        <begin position="1"/>
        <end position="21"/>
    </location>
</feature>
<evidence type="ECO:0000313" key="3">
    <source>
        <dbReference type="EMBL" id="ODB96576.1"/>
    </source>
</evidence>
<dbReference type="Proteomes" id="UP000094849">
    <property type="component" value="Unassembled WGS sequence"/>
</dbReference>
<dbReference type="RefSeq" id="WP_069004306.1">
    <property type="nucleotide sequence ID" value="NZ_LVJW01000003.1"/>
</dbReference>
<accession>A0A1E2UPA9</accession>
<comment type="caution">
    <text evidence="3">The sequence shown here is derived from an EMBL/GenBank/DDBJ whole genome shotgun (WGS) entry which is preliminary data.</text>
</comment>
<keyword evidence="1" id="KW-1133">Transmembrane helix</keyword>
<reference evidence="3 4" key="1">
    <citation type="submission" date="2016-03" db="EMBL/GenBank/DDBJ databases">
        <title>Chemosynthetic sulphur-oxidizing symbionts of marine invertebrate animals are capable of nitrogen fixation.</title>
        <authorList>
            <person name="Petersen J.M."/>
            <person name="Kemper A."/>
            <person name="Gruber-Vodicka H."/>
            <person name="Cardini U."/>
            <person name="Geest Mvander."/>
            <person name="Kleiner M."/>
            <person name="Bulgheresi S."/>
            <person name="Fussmann M."/>
            <person name="Herbold C."/>
            <person name="Seah B.K.B."/>
            <person name="Antony C.Paul."/>
            <person name="Liu D."/>
            <person name="Belitz A."/>
            <person name="Weber M."/>
        </authorList>
    </citation>
    <scope>NUCLEOTIDE SEQUENCE [LARGE SCALE GENOMIC DNA]</scope>
    <source>
        <strain evidence="3">G_D</strain>
    </source>
</reference>
<organism evidence="3 4">
    <name type="scientific">Candidatus Thiodiazotropha endoloripes</name>
    <dbReference type="NCBI Taxonomy" id="1818881"/>
    <lineage>
        <taxon>Bacteria</taxon>
        <taxon>Pseudomonadati</taxon>
        <taxon>Pseudomonadota</taxon>
        <taxon>Gammaproteobacteria</taxon>
        <taxon>Chromatiales</taxon>
        <taxon>Sedimenticolaceae</taxon>
        <taxon>Candidatus Thiodiazotropha</taxon>
    </lineage>
</organism>
<feature type="chain" id="PRO_5009119067" evidence="2">
    <location>
        <begin position="22"/>
        <end position="59"/>
    </location>
</feature>
<evidence type="ECO:0000256" key="1">
    <source>
        <dbReference type="SAM" id="Phobius"/>
    </source>
</evidence>
<dbReference type="STRING" id="1818881.A3196_07290"/>